<dbReference type="PANTHER" id="PTHR47843">
    <property type="entry name" value="BTB DOMAIN-CONTAINING PROTEIN-RELATED"/>
    <property type="match status" value="1"/>
</dbReference>
<organism evidence="2 4">
    <name type="scientific">Cercospora beticola</name>
    <name type="common">Sugarbeet leaf spot fungus</name>
    <dbReference type="NCBI Taxonomy" id="122368"/>
    <lineage>
        <taxon>Eukaryota</taxon>
        <taxon>Fungi</taxon>
        <taxon>Dikarya</taxon>
        <taxon>Ascomycota</taxon>
        <taxon>Pezizomycotina</taxon>
        <taxon>Dothideomycetes</taxon>
        <taxon>Dothideomycetidae</taxon>
        <taxon>Mycosphaerellales</taxon>
        <taxon>Mycosphaerellaceae</taxon>
        <taxon>Cercospora</taxon>
    </lineage>
</organism>
<dbReference type="Gene3D" id="3.30.710.10">
    <property type="entry name" value="Potassium Channel Kv1.1, Chain A"/>
    <property type="match status" value="2"/>
</dbReference>
<evidence type="ECO:0000313" key="2">
    <source>
        <dbReference type="EMBL" id="PIA94977.1"/>
    </source>
</evidence>
<reference evidence="2 4" key="1">
    <citation type="submission" date="2015-10" db="EMBL/GenBank/DDBJ databases">
        <title>The cercosporin biosynthetic gene cluster was horizontally transferred to several fungal lineages and shown to be expanded in Cercospora beticola based on microsynteny with recipient genomes.</title>
        <authorList>
            <person name="De Jonge R."/>
            <person name="Ebert M.K."/>
            <person name="Suttle J.C."/>
            <person name="Jurick Ii W.M."/>
            <person name="Secor G.A."/>
            <person name="Thomma B.P."/>
            <person name="Van De Peer Y."/>
            <person name="Bolton M.D."/>
        </authorList>
    </citation>
    <scope>NUCLEOTIDE SEQUENCE [LARGE SCALE GENOMIC DNA]</scope>
    <source>
        <strain evidence="2 4">09-40</strain>
    </source>
</reference>
<dbReference type="Pfam" id="PF00651">
    <property type="entry name" value="BTB"/>
    <property type="match status" value="2"/>
</dbReference>
<proteinExistence type="predicted"/>
<evidence type="ECO:0000313" key="4">
    <source>
        <dbReference type="Proteomes" id="UP000230605"/>
    </source>
</evidence>
<dbReference type="CDD" id="cd18186">
    <property type="entry name" value="BTB_POZ_ZBTB_KLHL-like"/>
    <property type="match status" value="2"/>
</dbReference>
<sequence length="394" mass="43978">MLSKDSRMLLDSITGLFCDSTYSDATIQCGERKWRIHKAVVCSQCDFFKVAFDGRFKEGSNNTITLKEDHPNAVAAMLRFLYSTDYDDTAHNDNAESDWHALAMNVHVHAIGDKYGLPALSKLALFKFDVLLSQHGCDAPGFLQAIIAIYFEDEDRKEPLRRSLMACVLSSGKPLLARENFQMVAKGVPAFAVALVSEAFQLGLAKELQLSKSHSTYRCPACGVAFTVEVCLPEEQKLFGDSKFSDMTIECEGRKWAVHQAIICTQNEYFMKACSGQFKEARKKVIVLQEDFPDAINAMVKFFYKGDYDADLSKSANSSASDLHVAVYIAADKYGVTKLAELATRKLKSSMKPDSADFVRVARNLWSSEEKPETLRSVVCEVLDENKQLLQRGS</sequence>
<dbReference type="Proteomes" id="UP000230605">
    <property type="component" value="Chromosome 6"/>
</dbReference>
<keyword evidence="5" id="KW-1185">Reference proteome</keyword>
<dbReference type="AlphaFoldDB" id="A0A2G5HQZ9"/>
<gene>
    <name evidence="2" type="ORF">CB0940_08117</name>
    <name evidence="3" type="ORF">RHO25_009331</name>
</gene>
<dbReference type="InterPro" id="IPR011333">
    <property type="entry name" value="SKP1/BTB/POZ_sf"/>
</dbReference>
<dbReference type="PANTHER" id="PTHR47843:SF5">
    <property type="entry name" value="BTB_POZ DOMAIN PROTEIN"/>
    <property type="match status" value="1"/>
</dbReference>
<evidence type="ECO:0000313" key="5">
    <source>
        <dbReference type="Proteomes" id="UP001302367"/>
    </source>
</evidence>
<name>A0A2G5HQZ9_CERBT</name>
<evidence type="ECO:0000259" key="1">
    <source>
        <dbReference type="PROSITE" id="PS50097"/>
    </source>
</evidence>
<feature type="domain" description="BTB" evidence="1">
    <location>
        <begin position="245"/>
        <end position="312"/>
    </location>
</feature>
<accession>A0A2G5HQZ9</accession>
<dbReference type="PROSITE" id="PS50097">
    <property type="entry name" value="BTB"/>
    <property type="match status" value="2"/>
</dbReference>
<evidence type="ECO:0000313" key="3">
    <source>
        <dbReference type="EMBL" id="WPB04684.1"/>
    </source>
</evidence>
<dbReference type="EMBL" id="CP134189">
    <property type="protein sequence ID" value="WPB04684.1"/>
    <property type="molecule type" value="Genomic_DNA"/>
</dbReference>
<dbReference type="SUPFAM" id="SSF54695">
    <property type="entry name" value="POZ domain"/>
    <property type="match status" value="2"/>
</dbReference>
<dbReference type="EMBL" id="LKMD01000104">
    <property type="protein sequence ID" value="PIA94977.1"/>
    <property type="molecule type" value="Genomic_DNA"/>
</dbReference>
<dbReference type="InterPro" id="IPR000210">
    <property type="entry name" value="BTB/POZ_dom"/>
</dbReference>
<protein>
    <recommendedName>
        <fullName evidence="1">BTB domain-containing protein</fullName>
    </recommendedName>
</protein>
<feature type="domain" description="BTB" evidence="1">
    <location>
        <begin position="23"/>
        <end position="90"/>
    </location>
</feature>
<dbReference type="OrthoDB" id="3645966at2759"/>
<reference evidence="3 5" key="2">
    <citation type="submission" date="2023-09" db="EMBL/GenBank/DDBJ databases">
        <title>Complete-Gapless Cercospora beticola genome.</title>
        <authorList>
            <person name="Wyatt N.A."/>
            <person name="Spanner R.E."/>
            <person name="Bolton M.D."/>
        </authorList>
    </citation>
    <scope>NUCLEOTIDE SEQUENCE [LARGE SCALE GENOMIC DNA]</scope>
    <source>
        <strain evidence="3">Cb09-40</strain>
    </source>
</reference>
<dbReference type="Proteomes" id="UP001302367">
    <property type="component" value="Chromosome 6"/>
</dbReference>
<dbReference type="SMART" id="SM00225">
    <property type="entry name" value="BTB"/>
    <property type="match status" value="2"/>
</dbReference>